<evidence type="ECO:0000313" key="2">
    <source>
        <dbReference type="Proteomes" id="UP000027982"/>
    </source>
</evidence>
<dbReference type="PANTHER" id="PTHR36966:SF1">
    <property type="entry name" value="REP-ASSOCIATED TYROSINE TRANSPOSASE"/>
    <property type="match status" value="1"/>
</dbReference>
<dbReference type="Proteomes" id="UP000027982">
    <property type="component" value="Chromosome"/>
</dbReference>
<dbReference type="InterPro" id="IPR052715">
    <property type="entry name" value="RAYT_transposase"/>
</dbReference>
<dbReference type="InterPro" id="IPR036515">
    <property type="entry name" value="Transposase_17_sf"/>
</dbReference>
<keyword evidence="2" id="KW-1185">Reference proteome</keyword>
<name>A0A068NP35_FIMGI</name>
<dbReference type="GO" id="GO:0043565">
    <property type="term" value="F:sequence-specific DNA binding"/>
    <property type="evidence" value="ECO:0007669"/>
    <property type="project" value="TreeGrafter"/>
</dbReference>
<organism evidence="1 2">
    <name type="scientific">Fimbriimonas ginsengisoli Gsoil 348</name>
    <dbReference type="NCBI Taxonomy" id="661478"/>
    <lineage>
        <taxon>Bacteria</taxon>
        <taxon>Bacillati</taxon>
        <taxon>Armatimonadota</taxon>
        <taxon>Fimbriimonadia</taxon>
        <taxon>Fimbriimonadales</taxon>
        <taxon>Fimbriimonadaceae</taxon>
        <taxon>Fimbriimonas</taxon>
    </lineage>
</organism>
<dbReference type="HOGENOM" id="CLU_2436446_0_0_0"/>
<dbReference type="eggNOG" id="COG1943">
    <property type="taxonomic scope" value="Bacteria"/>
</dbReference>
<accession>A0A068NP35</accession>
<gene>
    <name evidence="1" type="ORF">OP10G_1833</name>
</gene>
<dbReference type="PANTHER" id="PTHR36966">
    <property type="entry name" value="REP-ASSOCIATED TYROSINE TRANSPOSASE"/>
    <property type="match status" value="1"/>
</dbReference>
<evidence type="ECO:0008006" key="3">
    <source>
        <dbReference type="Google" id="ProtNLM"/>
    </source>
</evidence>
<dbReference type="AlphaFoldDB" id="A0A068NP35"/>
<dbReference type="SUPFAM" id="SSF143422">
    <property type="entry name" value="Transposase IS200-like"/>
    <property type="match status" value="1"/>
</dbReference>
<protein>
    <recommendedName>
        <fullName evidence="3">Transposase</fullName>
    </recommendedName>
</protein>
<dbReference type="Gene3D" id="3.30.70.1290">
    <property type="entry name" value="Transposase IS200-like"/>
    <property type="match status" value="1"/>
</dbReference>
<dbReference type="KEGG" id="fgi:OP10G_1833"/>
<sequence>MVRPNADIDLSEVVQQWKSVTAHRINEALCRRGPVWQKESFDHIVRTQTDLERFVGYTLANPHKGNLAEKARCGSAPFPLDGVPWLGMPE</sequence>
<dbReference type="STRING" id="661478.OP10G_1833"/>
<proteinExistence type="predicted"/>
<dbReference type="GO" id="GO:0004803">
    <property type="term" value="F:transposase activity"/>
    <property type="evidence" value="ECO:0007669"/>
    <property type="project" value="InterPro"/>
</dbReference>
<dbReference type="GO" id="GO:0006313">
    <property type="term" value="P:DNA transposition"/>
    <property type="evidence" value="ECO:0007669"/>
    <property type="project" value="InterPro"/>
</dbReference>
<dbReference type="EMBL" id="CP007139">
    <property type="protein sequence ID" value="AIE85201.1"/>
    <property type="molecule type" value="Genomic_DNA"/>
</dbReference>
<reference evidence="1 2" key="1">
    <citation type="journal article" date="2014" name="PLoS ONE">
        <title>The first complete genome sequence of the class fimbriimonadia in the phylum armatimonadetes.</title>
        <authorList>
            <person name="Hu Z.Y."/>
            <person name="Wang Y.Z."/>
            <person name="Im W.T."/>
            <person name="Wang S.Y."/>
            <person name="Zhao G.P."/>
            <person name="Zheng H.J."/>
            <person name="Quan Z.X."/>
        </authorList>
    </citation>
    <scope>NUCLEOTIDE SEQUENCE [LARGE SCALE GENOMIC DNA]</scope>
    <source>
        <strain evidence="1">Gsoil 348</strain>
    </source>
</reference>
<evidence type="ECO:0000313" key="1">
    <source>
        <dbReference type="EMBL" id="AIE85201.1"/>
    </source>
</evidence>